<evidence type="ECO:0008006" key="2">
    <source>
        <dbReference type="Google" id="ProtNLM"/>
    </source>
</evidence>
<dbReference type="GO" id="GO:0006275">
    <property type="term" value="P:regulation of DNA replication"/>
    <property type="evidence" value="ECO:0007669"/>
    <property type="project" value="InterPro"/>
</dbReference>
<dbReference type="InterPro" id="IPR000730">
    <property type="entry name" value="Pr_cel_nuc_antig"/>
</dbReference>
<sequence length="257" mass="28995">MKLTIEDSKKAAKFDVLFGNLSGLTDIINIYINENGLHMQGMDSSHVCLFDAILTDKWFTSYKRDAEDQEMVCVPSRIFQKVLSTYKPDQNIEININGDGCKLQMDFKGGEKTCDKYFELPTFDGGSDLMDIPSDDSDIDIIITSKKLTDLVSQFEIFDEVLSFDMSEDQVLMSASGDDGSMTAKLSLEDSQLIDYGIVEGLNLNASFSLRYIKRMTAFNKLAHEVKLELSSNKPLFMIYDIEEDSYLKLVLAPKID</sequence>
<accession>A0A6C0LJ35</accession>
<dbReference type="PRINTS" id="PR00339">
    <property type="entry name" value="PCNACYCLIN"/>
</dbReference>
<dbReference type="AlphaFoldDB" id="A0A6C0LJ35"/>
<dbReference type="GO" id="GO:0030896">
    <property type="term" value="C:checkpoint clamp complex"/>
    <property type="evidence" value="ECO:0007669"/>
    <property type="project" value="InterPro"/>
</dbReference>
<dbReference type="InterPro" id="IPR046938">
    <property type="entry name" value="DNA_clamp_sf"/>
</dbReference>
<organism evidence="1">
    <name type="scientific">viral metagenome</name>
    <dbReference type="NCBI Taxonomy" id="1070528"/>
    <lineage>
        <taxon>unclassified sequences</taxon>
        <taxon>metagenomes</taxon>
        <taxon>organismal metagenomes</taxon>
    </lineage>
</organism>
<dbReference type="PANTHER" id="PTHR11352">
    <property type="entry name" value="PROLIFERATING CELL NUCLEAR ANTIGEN"/>
    <property type="match status" value="1"/>
</dbReference>
<dbReference type="GO" id="GO:0003677">
    <property type="term" value="F:DNA binding"/>
    <property type="evidence" value="ECO:0007669"/>
    <property type="project" value="InterPro"/>
</dbReference>
<evidence type="ECO:0000313" key="1">
    <source>
        <dbReference type="EMBL" id="QHU30005.1"/>
    </source>
</evidence>
<name>A0A6C0LJ35_9ZZZZ</name>
<proteinExistence type="inferred from homology"/>
<dbReference type="HAMAP" id="MF_00317">
    <property type="entry name" value="DNApol_clamp_arch"/>
    <property type="match status" value="1"/>
</dbReference>
<dbReference type="SUPFAM" id="SSF55979">
    <property type="entry name" value="DNA clamp"/>
    <property type="match status" value="2"/>
</dbReference>
<protein>
    <recommendedName>
        <fullName evidence="2">Proliferating cell nuclear antigen PCNA N-terminal domain-containing protein</fullName>
    </recommendedName>
</protein>
<dbReference type="PANTHER" id="PTHR11352:SF0">
    <property type="entry name" value="PROLIFERATING CELL NUCLEAR ANTIGEN"/>
    <property type="match status" value="1"/>
</dbReference>
<dbReference type="Pfam" id="PF04139">
    <property type="entry name" value="Rad9"/>
    <property type="match status" value="1"/>
</dbReference>
<dbReference type="InterPro" id="IPR007268">
    <property type="entry name" value="Rad9/Ddc1"/>
</dbReference>
<dbReference type="Gene3D" id="3.70.10.10">
    <property type="match status" value="1"/>
</dbReference>
<dbReference type="GO" id="GO:0030337">
    <property type="term" value="F:DNA polymerase processivity factor activity"/>
    <property type="evidence" value="ECO:0007669"/>
    <property type="project" value="InterPro"/>
</dbReference>
<dbReference type="EMBL" id="MN740503">
    <property type="protein sequence ID" value="QHU30005.1"/>
    <property type="molecule type" value="Genomic_DNA"/>
</dbReference>
<dbReference type="GO" id="GO:0000077">
    <property type="term" value="P:DNA damage checkpoint signaling"/>
    <property type="evidence" value="ECO:0007669"/>
    <property type="project" value="InterPro"/>
</dbReference>
<reference evidence="1" key="1">
    <citation type="journal article" date="2020" name="Nature">
        <title>Giant virus diversity and host interactions through global metagenomics.</title>
        <authorList>
            <person name="Schulz F."/>
            <person name="Roux S."/>
            <person name="Paez-Espino D."/>
            <person name="Jungbluth S."/>
            <person name="Walsh D.A."/>
            <person name="Denef V.J."/>
            <person name="McMahon K.D."/>
            <person name="Konstantinidis K.T."/>
            <person name="Eloe-Fadrosh E.A."/>
            <person name="Kyrpides N.C."/>
            <person name="Woyke T."/>
        </authorList>
    </citation>
    <scope>NUCLEOTIDE SEQUENCE</scope>
    <source>
        <strain evidence="1">GVMAG-M-3300027833-11</strain>
    </source>
</reference>
<dbReference type="GO" id="GO:0006272">
    <property type="term" value="P:leading strand elongation"/>
    <property type="evidence" value="ECO:0007669"/>
    <property type="project" value="TreeGrafter"/>
</dbReference>